<dbReference type="InterPro" id="IPR029058">
    <property type="entry name" value="AB_hydrolase_fold"/>
</dbReference>
<dbReference type="AlphaFoldDB" id="A0A7I7Y363"/>
<evidence type="ECO:0000313" key="1">
    <source>
        <dbReference type="EMBL" id="BBZ36140.1"/>
    </source>
</evidence>
<dbReference type="Proteomes" id="UP000466931">
    <property type="component" value="Chromosome"/>
</dbReference>
<evidence type="ECO:0000313" key="2">
    <source>
        <dbReference type="Proteomes" id="UP000466931"/>
    </source>
</evidence>
<name>A0A7I7Y363_9MYCO</name>
<reference evidence="1" key="2">
    <citation type="submission" date="2020-02" db="EMBL/GenBank/DDBJ databases">
        <authorList>
            <person name="Matsumoto Y."/>
            <person name="Motooka D."/>
            <person name="Nakamura S."/>
        </authorList>
    </citation>
    <scope>NUCLEOTIDE SEQUENCE</scope>
    <source>
        <strain evidence="1">JCM 13671</strain>
    </source>
</reference>
<accession>A0A7I7Y363</accession>
<protein>
    <submittedName>
        <fullName evidence="1">Carboxylesterase LipQ</fullName>
    </submittedName>
</protein>
<dbReference type="InterPro" id="IPR019826">
    <property type="entry name" value="Carboxylesterase_B_AS"/>
</dbReference>
<gene>
    <name evidence="1" type="primary">lipQ_2</name>
    <name evidence="1" type="ORF">MCNF_47450</name>
</gene>
<dbReference type="InterPro" id="IPR049492">
    <property type="entry name" value="BD-FAE-like_dom"/>
</dbReference>
<dbReference type="PANTHER" id="PTHR48081">
    <property type="entry name" value="AB HYDROLASE SUPERFAMILY PROTEIN C4A8.06C"/>
    <property type="match status" value="1"/>
</dbReference>
<dbReference type="InterPro" id="IPR050300">
    <property type="entry name" value="GDXG_lipolytic_enzyme"/>
</dbReference>
<dbReference type="EMBL" id="AP022612">
    <property type="protein sequence ID" value="BBZ36140.1"/>
    <property type="molecule type" value="Genomic_DNA"/>
</dbReference>
<dbReference type="PROSITE" id="PS00122">
    <property type="entry name" value="CARBOXYLESTERASE_B_1"/>
    <property type="match status" value="1"/>
</dbReference>
<dbReference type="PANTHER" id="PTHR48081:SF33">
    <property type="entry name" value="KYNURENINE FORMAMIDASE"/>
    <property type="match status" value="1"/>
</dbReference>
<dbReference type="SUPFAM" id="SSF53474">
    <property type="entry name" value="alpha/beta-Hydrolases"/>
    <property type="match status" value="1"/>
</dbReference>
<dbReference type="Pfam" id="PF20434">
    <property type="entry name" value="BD-FAE"/>
    <property type="match status" value="1"/>
</dbReference>
<organism evidence="1 2">
    <name type="scientific">Mycolicibacterium confluentis</name>
    <dbReference type="NCBI Taxonomy" id="28047"/>
    <lineage>
        <taxon>Bacteria</taxon>
        <taxon>Bacillati</taxon>
        <taxon>Actinomycetota</taxon>
        <taxon>Actinomycetes</taxon>
        <taxon>Mycobacteriales</taxon>
        <taxon>Mycobacteriaceae</taxon>
        <taxon>Mycolicibacterium</taxon>
    </lineage>
</organism>
<sequence length="392" mass="41543">MLVDPAGIYRTGSRAVRHSGVLAAMAGGWLAAECRPHVLAAQAISSLPVPVGPVGDIARGVAAQHADSVLDRALREAFGDGFADDAVHPRTPPRRVGSRGPVTVLRHRRRYCGGAADISYGDGGRAHTLDIWRRPDTRCDAPVLVHIPGGAWSVNDKRGQGYPLLAAMAERGWVGVSINYRRSPHHAWPAHVIDVKRAVAWVKQNIADFGGDPSFIAVTGGSAGGHLSALTALTANEPRFQPGFESLDTTVHAAVPMYGVFDLTDSRIMHPQMMPFLERSVLKMPLAGSRDTYELASPVCHVSSDAPPFFVLHGAKDNVVPPGQSRVFSAALRSAGAATVLYAELPNAHHMFDALASVRAHLVAQNVAAFLGIVYGRHLAARTGGPLQPGGA</sequence>
<keyword evidence="2" id="KW-1185">Reference proteome</keyword>
<proteinExistence type="predicted"/>
<dbReference type="Gene3D" id="3.40.50.1820">
    <property type="entry name" value="alpha/beta hydrolase"/>
    <property type="match status" value="1"/>
</dbReference>
<reference evidence="1" key="1">
    <citation type="journal article" date="2019" name="Emerg. Microbes Infect.">
        <title>Comprehensive subspecies identification of 175 nontuberculous mycobacteria species based on 7547 genomic profiles.</title>
        <authorList>
            <person name="Matsumoto Y."/>
            <person name="Kinjo T."/>
            <person name="Motooka D."/>
            <person name="Nabeya D."/>
            <person name="Jung N."/>
            <person name="Uechi K."/>
            <person name="Horii T."/>
            <person name="Iida T."/>
            <person name="Fujita J."/>
            <person name="Nakamura S."/>
        </authorList>
    </citation>
    <scope>NUCLEOTIDE SEQUENCE [LARGE SCALE GENOMIC DNA]</scope>
    <source>
        <strain evidence="1">JCM 13671</strain>
    </source>
</reference>